<accession>A0A5D4TIV3</accession>
<organism evidence="2 3">
    <name type="scientific">Sutcliffiella horikoshii</name>
    <dbReference type="NCBI Taxonomy" id="79883"/>
    <lineage>
        <taxon>Bacteria</taxon>
        <taxon>Bacillati</taxon>
        <taxon>Bacillota</taxon>
        <taxon>Bacilli</taxon>
        <taxon>Bacillales</taxon>
        <taxon>Bacillaceae</taxon>
        <taxon>Sutcliffiella</taxon>
    </lineage>
</organism>
<dbReference type="EMBL" id="VTET01000001">
    <property type="protein sequence ID" value="TYS74392.1"/>
    <property type="molecule type" value="Genomic_DNA"/>
</dbReference>
<evidence type="ECO:0000313" key="2">
    <source>
        <dbReference type="EMBL" id="TYS74392.1"/>
    </source>
</evidence>
<keyword evidence="1" id="KW-0472">Membrane</keyword>
<name>A0A5D4TIV3_9BACI</name>
<reference evidence="2 3" key="1">
    <citation type="submission" date="2019-08" db="EMBL/GenBank/DDBJ databases">
        <title>Bacillus genomes from the desert of Cuatro Cienegas, Coahuila.</title>
        <authorList>
            <person name="Olmedo-Alvarez G."/>
        </authorList>
    </citation>
    <scope>NUCLEOTIDE SEQUENCE [LARGE SCALE GENOMIC DNA]</scope>
    <source>
        <strain evidence="2 3">CH98b_3T</strain>
    </source>
</reference>
<feature type="transmembrane region" description="Helical" evidence="1">
    <location>
        <begin position="44"/>
        <end position="64"/>
    </location>
</feature>
<dbReference type="OrthoDB" id="2878241at2"/>
<dbReference type="Proteomes" id="UP000324517">
    <property type="component" value="Unassembled WGS sequence"/>
</dbReference>
<dbReference type="AlphaFoldDB" id="A0A5D4TIV3"/>
<proteinExistence type="predicted"/>
<gene>
    <name evidence="2" type="ORF">FZC75_01430</name>
</gene>
<evidence type="ECO:0000256" key="1">
    <source>
        <dbReference type="SAM" id="Phobius"/>
    </source>
</evidence>
<comment type="caution">
    <text evidence="2">The sequence shown here is derived from an EMBL/GenBank/DDBJ whole genome shotgun (WGS) entry which is preliminary data.</text>
</comment>
<evidence type="ECO:0000313" key="3">
    <source>
        <dbReference type="Proteomes" id="UP000324517"/>
    </source>
</evidence>
<dbReference type="RefSeq" id="WP_148978188.1">
    <property type="nucleotide sequence ID" value="NZ_JBNILM010000001.1"/>
</dbReference>
<sequence length="222" mass="25824">MTFILPGWAQVVFNLATLLIVLFLLNLLHGLLTKKIEKKWLERLISLGLGVVAIMSIFALHNSYDSFSVMSNDLIITGEGEVKDVGEKDAWLLTTDDDLVVFSNDPLFIREEFRFKTKDHESIRFNLQHTSKEYEVEALQSMAVKFADAISEERPKGLPLYLSFYSYYDEVMKEEWQKKLSAEVRKYRKSELSTEKLQLIVNEILVSMDEYEDMMFEVEVLD</sequence>
<keyword evidence="1" id="KW-0812">Transmembrane</keyword>
<feature type="transmembrane region" description="Helical" evidence="1">
    <location>
        <begin position="12"/>
        <end position="32"/>
    </location>
</feature>
<keyword evidence="1" id="KW-1133">Transmembrane helix</keyword>
<protein>
    <submittedName>
        <fullName evidence="2">Uncharacterized protein</fullName>
    </submittedName>
</protein>